<accession>A0A9J6CJU5</accession>
<feature type="binding site" evidence="7">
    <location>
        <position position="49"/>
    </location>
    <ligand>
        <name>substrate</name>
    </ligand>
</feature>
<evidence type="ECO:0000259" key="9">
    <source>
        <dbReference type="SMART" id="SM00095"/>
    </source>
</evidence>
<protein>
    <recommendedName>
        <fullName evidence="8">5-hydroxyisourate hydrolase</fullName>
        <shortName evidence="8">HIU hydrolase</shortName>
        <shortName evidence="8">HIUHase</shortName>
        <ecNumber evidence="8">3.5.2.17</ecNumber>
    </recommendedName>
</protein>
<organism evidence="10 11">
    <name type="scientific">Polypedilum vanderplanki</name>
    <name type="common">Sleeping chironomid midge</name>
    <dbReference type="NCBI Taxonomy" id="319348"/>
    <lineage>
        <taxon>Eukaryota</taxon>
        <taxon>Metazoa</taxon>
        <taxon>Ecdysozoa</taxon>
        <taxon>Arthropoda</taxon>
        <taxon>Hexapoda</taxon>
        <taxon>Insecta</taxon>
        <taxon>Pterygota</taxon>
        <taxon>Neoptera</taxon>
        <taxon>Endopterygota</taxon>
        <taxon>Diptera</taxon>
        <taxon>Nematocera</taxon>
        <taxon>Chironomoidea</taxon>
        <taxon>Chironomidae</taxon>
        <taxon>Chironominae</taxon>
        <taxon>Polypedilum</taxon>
        <taxon>Polypedilum</taxon>
    </lineage>
</organism>
<gene>
    <name evidence="10" type="ORF">PVAND_011841</name>
</gene>
<dbReference type="Proteomes" id="UP001107558">
    <property type="component" value="Chromosome 1"/>
</dbReference>
<dbReference type="PROSITE" id="PS00769">
    <property type="entry name" value="TRANSTHYRETIN_2"/>
    <property type="match status" value="1"/>
</dbReference>
<dbReference type="NCBIfam" id="TIGR02962">
    <property type="entry name" value="hdxy_isourate"/>
    <property type="match status" value="1"/>
</dbReference>
<dbReference type="Gene3D" id="2.60.40.180">
    <property type="entry name" value="Transthyretin/hydroxyisourate hydrolase domain"/>
    <property type="match status" value="1"/>
</dbReference>
<evidence type="ECO:0000313" key="10">
    <source>
        <dbReference type="EMBL" id="KAG5682490.1"/>
    </source>
</evidence>
<name>A0A9J6CJU5_POLVA</name>
<keyword evidence="6 8" id="KW-0378">Hydrolase</keyword>
<evidence type="ECO:0000256" key="8">
    <source>
        <dbReference type="RuleBase" id="RU361270"/>
    </source>
</evidence>
<evidence type="ECO:0000256" key="1">
    <source>
        <dbReference type="ARBA" id="ARBA00001043"/>
    </source>
</evidence>
<evidence type="ECO:0000256" key="7">
    <source>
        <dbReference type="PIRSR" id="PIRSR600895-51"/>
    </source>
</evidence>
<evidence type="ECO:0000256" key="4">
    <source>
        <dbReference type="ARBA" id="ARBA00011881"/>
    </source>
</evidence>
<dbReference type="OrthoDB" id="10265230at2759"/>
<evidence type="ECO:0000256" key="6">
    <source>
        <dbReference type="ARBA" id="ARBA00022801"/>
    </source>
</evidence>
<dbReference type="GO" id="GO:0033971">
    <property type="term" value="F:hydroxyisourate hydrolase activity"/>
    <property type="evidence" value="ECO:0007669"/>
    <property type="project" value="UniProtKB-EC"/>
</dbReference>
<comment type="function">
    <text evidence="2">Catalyzes the hydrolysis of 5-hydroxyisourate (HIU) to 2-oxo-4-hydroxy-4-carboxy-5-ureidoimidazoline (OHCU).</text>
</comment>
<keyword evidence="11" id="KW-1185">Reference proteome</keyword>
<dbReference type="InterPro" id="IPR023419">
    <property type="entry name" value="Transthyretin_CS"/>
</dbReference>
<feature type="binding site" evidence="7">
    <location>
        <position position="113"/>
    </location>
    <ligand>
        <name>substrate</name>
    </ligand>
</feature>
<dbReference type="InterPro" id="IPR023418">
    <property type="entry name" value="Thyroxine_BS"/>
</dbReference>
<evidence type="ECO:0000256" key="2">
    <source>
        <dbReference type="ARBA" id="ARBA00002704"/>
    </source>
</evidence>
<reference evidence="10" key="1">
    <citation type="submission" date="2021-03" db="EMBL/GenBank/DDBJ databases">
        <title>Chromosome level genome of the anhydrobiotic midge Polypedilum vanderplanki.</title>
        <authorList>
            <person name="Yoshida Y."/>
            <person name="Kikawada T."/>
            <person name="Gusev O."/>
        </authorList>
    </citation>
    <scope>NUCLEOTIDE SEQUENCE</scope>
    <source>
        <strain evidence="10">NIAS01</strain>
        <tissue evidence="10">Whole body or cell culture</tissue>
    </source>
</reference>
<comment type="similarity">
    <text evidence="3 8">Belongs to the transthyretin family. 5-hydroxyisourate hydrolase subfamily.</text>
</comment>
<dbReference type="CDD" id="cd05822">
    <property type="entry name" value="TLP_HIUase"/>
    <property type="match status" value="1"/>
</dbReference>
<sequence length="116" mass="13429">MSNKLPLSTHVLDTTVGQPGKNMKIKLFKSKDNYWASSSTSFVTDENGRFGEFLKIDDEVCGTYKLKFEVEEYFKSQEKECLYPFVEIVFKISSSNEHYHIPLIITPYSYSTYRGS</sequence>
<dbReference type="PANTHER" id="PTHR10395">
    <property type="entry name" value="URICASE AND TRANSTHYRETIN-RELATED"/>
    <property type="match status" value="1"/>
</dbReference>
<dbReference type="InterPro" id="IPR014306">
    <property type="entry name" value="Hydroxyisourate_hydrolase"/>
</dbReference>
<dbReference type="EC" id="3.5.2.17" evidence="8"/>
<dbReference type="PANTHER" id="PTHR10395:SF7">
    <property type="entry name" value="5-HYDROXYISOURATE HYDROLASE"/>
    <property type="match status" value="1"/>
</dbReference>
<dbReference type="InterPro" id="IPR036817">
    <property type="entry name" value="Transthyretin/HIU_hydrolase_sf"/>
</dbReference>
<feature type="binding site" evidence="7">
    <location>
        <position position="10"/>
    </location>
    <ligand>
        <name>substrate</name>
    </ligand>
</feature>
<comment type="caution">
    <text evidence="10">The sequence shown here is derived from an EMBL/GenBank/DDBJ whole genome shotgun (WGS) entry which is preliminary data.</text>
</comment>
<proteinExistence type="inferred from homology"/>
<comment type="catalytic activity">
    <reaction evidence="1 8">
        <text>5-hydroxyisourate + H2O = 5-hydroxy-2-oxo-4-ureido-2,5-dihydro-1H-imidazole-5-carboxylate + H(+)</text>
        <dbReference type="Rhea" id="RHEA:23736"/>
        <dbReference type="ChEBI" id="CHEBI:15377"/>
        <dbReference type="ChEBI" id="CHEBI:15378"/>
        <dbReference type="ChEBI" id="CHEBI:18072"/>
        <dbReference type="ChEBI" id="CHEBI:58639"/>
        <dbReference type="EC" id="3.5.2.17"/>
    </reaction>
</comment>
<dbReference type="PROSITE" id="PS00768">
    <property type="entry name" value="TRANSTHYRETIN_1"/>
    <property type="match status" value="1"/>
</dbReference>
<dbReference type="InterPro" id="IPR023416">
    <property type="entry name" value="Transthyretin/HIU_hydrolase_d"/>
</dbReference>
<evidence type="ECO:0000313" key="11">
    <source>
        <dbReference type="Proteomes" id="UP001107558"/>
    </source>
</evidence>
<dbReference type="GO" id="GO:0006144">
    <property type="term" value="P:purine nucleobase metabolic process"/>
    <property type="evidence" value="ECO:0007669"/>
    <property type="project" value="UniProtKB-KW"/>
</dbReference>
<dbReference type="Pfam" id="PF00576">
    <property type="entry name" value="Transthyretin"/>
    <property type="match status" value="1"/>
</dbReference>
<evidence type="ECO:0000256" key="5">
    <source>
        <dbReference type="ARBA" id="ARBA00022631"/>
    </source>
</evidence>
<comment type="subunit">
    <text evidence="4 8">Homotetramer.</text>
</comment>
<dbReference type="SUPFAM" id="SSF49472">
    <property type="entry name" value="Transthyretin (synonym: prealbumin)"/>
    <property type="match status" value="1"/>
</dbReference>
<dbReference type="PRINTS" id="PR00189">
    <property type="entry name" value="TRNSTHYRETIN"/>
</dbReference>
<dbReference type="EMBL" id="JADBJN010000001">
    <property type="protein sequence ID" value="KAG5682490.1"/>
    <property type="molecule type" value="Genomic_DNA"/>
</dbReference>
<dbReference type="SMART" id="SM00095">
    <property type="entry name" value="TR_THY"/>
    <property type="match status" value="1"/>
</dbReference>
<dbReference type="AlphaFoldDB" id="A0A9J6CJU5"/>
<evidence type="ECO:0000256" key="3">
    <source>
        <dbReference type="ARBA" id="ARBA00009850"/>
    </source>
</evidence>
<keyword evidence="5 8" id="KW-0659">Purine metabolism</keyword>
<dbReference type="InterPro" id="IPR000895">
    <property type="entry name" value="Transthyretin/HIU_hydrolase"/>
</dbReference>
<feature type="domain" description="Transthyretin/hydroxyisourate hydrolase" evidence="9">
    <location>
        <begin position="2"/>
        <end position="115"/>
    </location>
</feature>